<comment type="caution">
    <text evidence="1">The sequence shown here is derived from an EMBL/GenBank/DDBJ whole genome shotgun (WGS) entry which is preliminary data.</text>
</comment>
<evidence type="ECO:0000313" key="2">
    <source>
        <dbReference type="Proteomes" id="UP000032142"/>
    </source>
</evidence>
<dbReference type="Proteomes" id="UP000032142">
    <property type="component" value="Unassembled WGS sequence"/>
</dbReference>
<protein>
    <submittedName>
        <fullName evidence="1">Uncharacterized protein</fullName>
    </submittedName>
</protein>
<keyword evidence="2" id="KW-1185">Reference proteome</keyword>
<reference evidence="2" key="1">
    <citation type="submission" date="2014-09" db="EMBL/GenBank/DDBJ databases">
        <authorList>
            <person name="Mudge J."/>
            <person name="Ramaraj T."/>
            <person name="Lindquist I.E."/>
            <person name="Bharti A.K."/>
            <person name="Sundararajan A."/>
            <person name="Cameron C.T."/>
            <person name="Woodward J.E."/>
            <person name="May G.D."/>
            <person name="Brubaker C."/>
            <person name="Broadhvest J."/>
            <person name="Wilkins T.A."/>
        </authorList>
    </citation>
    <scope>NUCLEOTIDE SEQUENCE</scope>
    <source>
        <strain evidence="2">cv. AKA8401</strain>
    </source>
</reference>
<sequence length="14" mass="1641">MLKCYKLKCLNAVN</sequence>
<accession>A0A0B0MN08</accession>
<organism evidence="1 2">
    <name type="scientific">Gossypium arboreum</name>
    <name type="common">Tree cotton</name>
    <name type="synonym">Gossypium nanking</name>
    <dbReference type="NCBI Taxonomy" id="29729"/>
    <lineage>
        <taxon>Eukaryota</taxon>
        <taxon>Viridiplantae</taxon>
        <taxon>Streptophyta</taxon>
        <taxon>Embryophyta</taxon>
        <taxon>Tracheophyta</taxon>
        <taxon>Spermatophyta</taxon>
        <taxon>Magnoliopsida</taxon>
        <taxon>eudicotyledons</taxon>
        <taxon>Gunneridae</taxon>
        <taxon>Pentapetalae</taxon>
        <taxon>rosids</taxon>
        <taxon>malvids</taxon>
        <taxon>Malvales</taxon>
        <taxon>Malvaceae</taxon>
        <taxon>Malvoideae</taxon>
        <taxon>Gossypium</taxon>
    </lineage>
</organism>
<name>A0A0B0MN08_GOSAR</name>
<proteinExistence type="predicted"/>
<dbReference type="EMBL" id="JRRC01122232">
    <property type="protein sequence ID" value="KHG00281.1"/>
    <property type="molecule type" value="Genomic_DNA"/>
</dbReference>
<gene>
    <name evidence="1" type="ORF">F383_38912</name>
</gene>
<evidence type="ECO:0000313" key="1">
    <source>
        <dbReference type="EMBL" id="KHG00281.1"/>
    </source>
</evidence>